<proteinExistence type="predicted"/>
<dbReference type="EMBL" id="ASPP01000220">
    <property type="protein sequence ID" value="ETO36841.1"/>
    <property type="molecule type" value="Genomic_DNA"/>
</dbReference>
<sequence>FFFFFFLKKKNLIGYGFEVDYWSIGVILYLMLVGHSPYDEKQGNLLELVKAGNFSFPSRSWKYVTPEAKDLVQNLMQVDPAKRFFETRITNKQTKKKKSTKVRIQMCGVYVYVYIGGLECVLCVYIFMDSTSIPSPEDFGLLPSTVPTGLNLRPLYSKKSIATELACMPTVTFEKQHKQTVMSSTTVGCKLLGSVQSLPERVRKKRLRRHSMPIGFAITHFRVAMNLVFCPNAKNQDLTTLLLLHKLFVHIIFIYLFYYEMRFDSNLNFFFFFLQK</sequence>
<feature type="transmembrane region" description="Helical" evidence="1">
    <location>
        <begin position="12"/>
        <end position="32"/>
    </location>
</feature>
<dbReference type="Pfam" id="PF00069">
    <property type="entry name" value="Pkinase"/>
    <property type="match status" value="1"/>
</dbReference>
<dbReference type="OrthoDB" id="447029at2759"/>
<dbReference type="SUPFAM" id="SSF56112">
    <property type="entry name" value="Protein kinase-like (PK-like)"/>
    <property type="match status" value="1"/>
</dbReference>
<evidence type="ECO:0000313" key="3">
    <source>
        <dbReference type="EMBL" id="ETO36841.1"/>
    </source>
</evidence>
<dbReference type="InterPro" id="IPR011009">
    <property type="entry name" value="Kinase-like_dom_sf"/>
</dbReference>
<keyword evidence="1" id="KW-1133">Transmembrane helix</keyword>
<dbReference type="InterPro" id="IPR000719">
    <property type="entry name" value="Prot_kinase_dom"/>
</dbReference>
<evidence type="ECO:0000259" key="2">
    <source>
        <dbReference type="PROSITE" id="PS50011"/>
    </source>
</evidence>
<feature type="domain" description="Protein kinase" evidence="2">
    <location>
        <begin position="1"/>
        <end position="113"/>
    </location>
</feature>
<protein>
    <recommendedName>
        <fullName evidence="2">Protein kinase domain-containing protein</fullName>
    </recommendedName>
</protein>
<dbReference type="GO" id="GO:0004672">
    <property type="term" value="F:protein kinase activity"/>
    <property type="evidence" value="ECO:0007669"/>
    <property type="project" value="InterPro"/>
</dbReference>
<organism evidence="3 4">
    <name type="scientific">Reticulomyxa filosa</name>
    <dbReference type="NCBI Taxonomy" id="46433"/>
    <lineage>
        <taxon>Eukaryota</taxon>
        <taxon>Sar</taxon>
        <taxon>Rhizaria</taxon>
        <taxon>Retaria</taxon>
        <taxon>Foraminifera</taxon>
        <taxon>Monothalamids</taxon>
        <taxon>Reticulomyxidae</taxon>
        <taxon>Reticulomyxa</taxon>
    </lineage>
</organism>
<dbReference type="Proteomes" id="UP000023152">
    <property type="component" value="Unassembled WGS sequence"/>
</dbReference>
<dbReference type="PROSITE" id="PS50011">
    <property type="entry name" value="PROTEIN_KINASE_DOM"/>
    <property type="match status" value="1"/>
</dbReference>
<accession>X6PF68</accession>
<name>X6PF68_RETFI</name>
<keyword evidence="1" id="KW-0812">Transmembrane</keyword>
<dbReference type="AlphaFoldDB" id="X6PF68"/>
<keyword evidence="4" id="KW-1185">Reference proteome</keyword>
<comment type="caution">
    <text evidence="3">The sequence shown here is derived from an EMBL/GenBank/DDBJ whole genome shotgun (WGS) entry which is preliminary data.</text>
</comment>
<keyword evidence="1" id="KW-0472">Membrane</keyword>
<dbReference type="Gene3D" id="1.10.510.10">
    <property type="entry name" value="Transferase(Phosphotransferase) domain 1"/>
    <property type="match status" value="1"/>
</dbReference>
<evidence type="ECO:0000256" key="1">
    <source>
        <dbReference type="SAM" id="Phobius"/>
    </source>
</evidence>
<feature type="transmembrane region" description="Helical" evidence="1">
    <location>
        <begin position="241"/>
        <end position="259"/>
    </location>
</feature>
<reference evidence="3 4" key="1">
    <citation type="journal article" date="2013" name="Curr. Biol.">
        <title>The Genome of the Foraminiferan Reticulomyxa filosa.</title>
        <authorList>
            <person name="Glockner G."/>
            <person name="Hulsmann N."/>
            <person name="Schleicher M."/>
            <person name="Noegel A.A."/>
            <person name="Eichinger L."/>
            <person name="Gallinger C."/>
            <person name="Pawlowski J."/>
            <person name="Sierra R."/>
            <person name="Euteneuer U."/>
            <person name="Pillet L."/>
            <person name="Moustafa A."/>
            <person name="Platzer M."/>
            <person name="Groth M."/>
            <person name="Szafranski K."/>
            <person name="Schliwa M."/>
        </authorList>
    </citation>
    <scope>NUCLEOTIDE SEQUENCE [LARGE SCALE GENOMIC DNA]</scope>
</reference>
<evidence type="ECO:0000313" key="4">
    <source>
        <dbReference type="Proteomes" id="UP000023152"/>
    </source>
</evidence>
<dbReference type="PANTHER" id="PTHR24347">
    <property type="entry name" value="SERINE/THREONINE-PROTEIN KINASE"/>
    <property type="match status" value="1"/>
</dbReference>
<feature type="non-terminal residue" evidence="3">
    <location>
        <position position="1"/>
    </location>
</feature>
<feature type="transmembrane region" description="Helical" evidence="1">
    <location>
        <begin position="109"/>
        <end position="128"/>
    </location>
</feature>
<dbReference type="GO" id="GO:0005524">
    <property type="term" value="F:ATP binding"/>
    <property type="evidence" value="ECO:0007669"/>
    <property type="project" value="InterPro"/>
</dbReference>
<gene>
    <name evidence="3" type="ORF">RFI_00222</name>
</gene>